<keyword evidence="2" id="KW-1185">Reference proteome</keyword>
<name>A0ACC7NRB2_9BACL</name>
<dbReference type="Proteomes" id="UP001631969">
    <property type="component" value="Unassembled WGS sequence"/>
</dbReference>
<proteinExistence type="predicted"/>
<accession>A0ACC7NRB2</accession>
<evidence type="ECO:0000313" key="2">
    <source>
        <dbReference type="Proteomes" id="UP001631969"/>
    </source>
</evidence>
<protein>
    <submittedName>
        <fullName evidence="1">DUF2653 family protein</fullName>
    </submittedName>
</protein>
<evidence type="ECO:0000313" key="1">
    <source>
        <dbReference type="EMBL" id="MFM9326812.1"/>
    </source>
</evidence>
<dbReference type="EMBL" id="JBJURJ010000001">
    <property type="protein sequence ID" value="MFM9326812.1"/>
    <property type="molecule type" value="Genomic_DNA"/>
</dbReference>
<reference evidence="1" key="1">
    <citation type="submission" date="2024-12" db="EMBL/GenBank/DDBJ databases">
        <authorList>
            <person name="Wu N."/>
        </authorList>
    </citation>
    <scope>NUCLEOTIDE SEQUENCE</scope>
    <source>
        <strain evidence="1">P15</strain>
    </source>
</reference>
<sequence>MVLNEQEIMNAICLNTALRKQIRPEAVDVQLMYDDDLGYSAEVTTMGRSQYIIEATILEAIEQYLYKEHGLQVFRSQISLYIEDEMIARVAV</sequence>
<comment type="caution">
    <text evidence="1">The sequence shown here is derived from an EMBL/GenBank/DDBJ whole genome shotgun (WGS) entry which is preliminary data.</text>
</comment>
<gene>
    <name evidence="1" type="ORF">ACI1P1_00735</name>
</gene>
<organism evidence="1 2">
    <name type="scientific">Paenibacillus mesotrionivorans</name>
    <dbReference type="NCBI Taxonomy" id="3160968"/>
    <lineage>
        <taxon>Bacteria</taxon>
        <taxon>Bacillati</taxon>
        <taxon>Bacillota</taxon>
        <taxon>Bacilli</taxon>
        <taxon>Bacillales</taxon>
        <taxon>Paenibacillaceae</taxon>
        <taxon>Paenibacillus</taxon>
    </lineage>
</organism>